<sequence>MKQLYDVQQLLKRFNIYVYVGKRKWDIELMALELDNIYHSGLITQKEFISAKVVLQHEYEIEKRKEEQRG</sequence>
<dbReference type="OrthoDB" id="2361671at2"/>
<organism evidence="1 2">
    <name type="scientific">Holzapfeliella floricola DSM 23037 = JCM 16512</name>
    <dbReference type="NCBI Taxonomy" id="1423744"/>
    <lineage>
        <taxon>Bacteria</taxon>
        <taxon>Bacillati</taxon>
        <taxon>Bacillota</taxon>
        <taxon>Bacilli</taxon>
        <taxon>Lactobacillales</taxon>
        <taxon>Lactobacillaceae</taxon>
        <taxon>Holzapfeliella</taxon>
    </lineage>
</organism>
<keyword evidence="2" id="KW-1185">Reference proteome</keyword>
<dbReference type="Gene3D" id="1.10.287.760">
    <property type="entry name" value="YqgQ-like"/>
    <property type="match status" value="1"/>
</dbReference>
<dbReference type="RefSeq" id="WP_056975184.1">
    <property type="nucleotide sequence ID" value="NZ_AYZL01000020.1"/>
</dbReference>
<accession>A0A0R2DII0</accession>
<dbReference type="EMBL" id="AYZL01000020">
    <property type="protein sequence ID" value="KRN03874.1"/>
    <property type="molecule type" value="Genomic_DNA"/>
</dbReference>
<proteinExistence type="predicted"/>
<dbReference type="Proteomes" id="UP000051378">
    <property type="component" value="Unassembled WGS sequence"/>
</dbReference>
<dbReference type="InterPro" id="IPR009256">
    <property type="entry name" value="YqgQ-like"/>
</dbReference>
<evidence type="ECO:0000313" key="1">
    <source>
        <dbReference type="EMBL" id="KRN03874.1"/>
    </source>
</evidence>
<name>A0A0R2DII0_9LACO</name>
<dbReference type="Pfam" id="PF06014">
    <property type="entry name" value="YqgQ-like"/>
    <property type="match status" value="1"/>
</dbReference>
<dbReference type="InterPro" id="IPR023164">
    <property type="entry name" value="YqgQ-like_sf"/>
</dbReference>
<comment type="caution">
    <text evidence="1">The sequence shown here is derived from an EMBL/GenBank/DDBJ whole genome shotgun (WGS) entry which is preliminary data.</text>
</comment>
<dbReference type="PATRIC" id="fig|1423744.4.peg.1012"/>
<reference evidence="1 2" key="1">
    <citation type="journal article" date="2015" name="Genome Announc.">
        <title>Expanding the biotechnology potential of lactobacilli through comparative genomics of 213 strains and associated genera.</title>
        <authorList>
            <person name="Sun Z."/>
            <person name="Harris H.M."/>
            <person name="McCann A."/>
            <person name="Guo C."/>
            <person name="Argimon S."/>
            <person name="Zhang W."/>
            <person name="Yang X."/>
            <person name="Jeffery I.B."/>
            <person name="Cooney J.C."/>
            <person name="Kagawa T.F."/>
            <person name="Liu W."/>
            <person name="Song Y."/>
            <person name="Salvetti E."/>
            <person name="Wrobel A."/>
            <person name="Rasinkangas P."/>
            <person name="Parkhill J."/>
            <person name="Rea M.C."/>
            <person name="O'Sullivan O."/>
            <person name="Ritari J."/>
            <person name="Douillard F.P."/>
            <person name="Paul Ross R."/>
            <person name="Yang R."/>
            <person name="Briner A.E."/>
            <person name="Felis G.E."/>
            <person name="de Vos W.M."/>
            <person name="Barrangou R."/>
            <person name="Klaenhammer T.R."/>
            <person name="Caufield P.W."/>
            <person name="Cui Y."/>
            <person name="Zhang H."/>
            <person name="O'Toole P.W."/>
        </authorList>
    </citation>
    <scope>NUCLEOTIDE SEQUENCE [LARGE SCALE GENOMIC DNA]</scope>
    <source>
        <strain evidence="1 2">DSM 23037</strain>
    </source>
</reference>
<dbReference type="STRING" id="1423744.FC86_GL000986"/>
<evidence type="ECO:0008006" key="3">
    <source>
        <dbReference type="Google" id="ProtNLM"/>
    </source>
</evidence>
<protein>
    <recommendedName>
        <fullName evidence="3">DUF910 family protein</fullName>
    </recommendedName>
</protein>
<dbReference type="SUPFAM" id="SSF158379">
    <property type="entry name" value="YqgQ-like"/>
    <property type="match status" value="1"/>
</dbReference>
<dbReference type="AlphaFoldDB" id="A0A0R2DII0"/>
<gene>
    <name evidence="1" type="ORF">FC86_GL000986</name>
</gene>
<evidence type="ECO:0000313" key="2">
    <source>
        <dbReference type="Proteomes" id="UP000051378"/>
    </source>
</evidence>